<dbReference type="GO" id="GO:0000978">
    <property type="term" value="F:RNA polymerase II cis-regulatory region sequence-specific DNA binding"/>
    <property type="evidence" value="ECO:0007669"/>
    <property type="project" value="TreeGrafter"/>
</dbReference>
<dbReference type="Pfam" id="PF23561">
    <property type="entry name" value="zf-C2H2_15"/>
    <property type="match status" value="1"/>
</dbReference>
<accession>A0A914PEK9</accession>
<dbReference type="PANTHER" id="PTHR45718:SF8">
    <property type="entry name" value="GLIS FAMILY ZINC FINGER 2"/>
    <property type="match status" value="1"/>
</dbReference>
<dbReference type="InterPro" id="IPR043359">
    <property type="entry name" value="GLI-like"/>
</dbReference>
<name>A0A914PEK9_9BILA</name>
<dbReference type="GO" id="GO:0000981">
    <property type="term" value="F:DNA-binding transcription factor activity, RNA polymerase II-specific"/>
    <property type="evidence" value="ECO:0007669"/>
    <property type="project" value="TreeGrafter"/>
</dbReference>
<organism evidence="12 13">
    <name type="scientific">Panagrolaimus davidi</name>
    <dbReference type="NCBI Taxonomy" id="227884"/>
    <lineage>
        <taxon>Eukaryota</taxon>
        <taxon>Metazoa</taxon>
        <taxon>Ecdysozoa</taxon>
        <taxon>Nematoda</taxon>
        <taxon>Chromadorea</taxon>
        <taxon>Rhabditida</taxon>
        <taxon>Tylenchina</taxon>
        <taxon>Panagrolaimomorpha</taxon>
        <taxon>Panagrolaimoidea</taxon>
        <taxon>Panagrolaimidae</taxon>
        <taxon>Panagrolaimus</taxon>
    </lineage>
</organism>
<evidence type="ECO:0000256" key="7">
    <source>
        <dbReference type="ARBA" id="ARBA00023125"/>
    </source>
</evidence>
<dbReference type="SUPFAM" id="SSF57667">
    <property type="entry name" value="beta-beta-alpha zinc fingers"/>
    <property type="match status" value="2"/>
</dbReference>
<reference evidence="13" key="1">
    <citation type="submission" date="2022-11" db="UniProtKB">
        <authorList>
            <consortium name="WormBaseParasite"/>
        </authorList>
    </citation>
    <scope>IDENTIFICATION</scope>
</reference>
<comment type="subcellular location">
    <subcellularLocation>
        <location evidence="1">Nucleus</location>
    </subcellularLocation>
</comment>
<feature type="domain" description="C2H2-type" evidence="11">
    <location>
        <begin position="72"/>
        <end position="103"/>
    </location>
</feature>
<evidence type="ECO:0000256" key="5">
    <source>
        <dbReference type="ARBA" id="ARBA00022771"/>
    </source>
</evidence>
<dbReference type="Gene3D" id="3.30.160.60">
    <property type="entry name" value="Classic Zinc Finger"/>
    <property type="match status" value="2"/>
</dbReference>
<dbReference type="GO" id="GO:0008270">
    <property type="term" value="F:zinc ion binding"/>
    <property type="evidence" value="ECO:0007669"/>
    <property type="project" value="UniProtKB-KW"/>
</dbReference>
<proteinExistence type="inferred from homology"/>
<sequence length="121" mass="14078">MYHKKQVLAGAEEDEYDGDSEQKSVQAKHVSEKFCSDEPLVCEWEGCNQTLLGLKNLVEHVVALHIQPQTTYCCKWAKCNRGRPFNAQYMLLLHVRRHTGERPHECFVTCMCFQPLSFHYC</sequence>
<evidence type="ECO:0000313" key="13">
    <source>
        <dbReference type="WBParaSite" id="PDA_v2.g13942.t1"/>
    </source>
</evidence>
<dbReference type="PANTHER" id="PTHR45718">
    <property type="entry name" value="TRANSCRIPTIONAL ACTIVATOR CUBITUS INTERRUPTUS"/>
    <property type="match status" value="1"/>
</dbReference>
<dbReference type="PROSITE" id="PS00028">
    <property type="entry name" value="ZINC_FINGER_C2H2_1"/>
    <property type="match status" value="1"/>
</dbReference>
<dbReference type="WBParaSite" id="PDA_v2.g13942.t1">
    <property type="protein sequence ID" value="PDA_v2.g13942.t1"/>
    <property type="gene ID" value="PDA_v2.g13942"/>
</dbReference>
<evidence type="ECO:0000256" key="8">
    <source>
        <dbReference type="ARBA" id="ARBA00023242"/>
    </source>
</evidence>
<evidence type="ECO:0000256" key="10">
    <source>
        <dbReference type="SAM" id="MobiDB-lite"/>
    </source>
</evidence>
<dbReference type="InterPro" id="IPR036236">
    <property type="entry name" value="Znf_C2H2_sf"/>
</dbReference>
<evidence type="ECO:0000313" key="12">
    <source>
        <dbReference type="Proteomes" id="UP000887578"/>
    </source>
</evidence>
<evidence type="ECO:0000259" key="11">
    <source>
        <dbReference type="PROSITE" id="PS50157"/>
    </source>
</evidence>
<keyword evidence="6" id="KW-0862">Zinc</keyword>
<evidence type="ECO:0000256" key="6">
    <source>
        <dbReference type="ARBA" id="ARBA00022833"/>
    </source>
</evidence>
<dbReference type="PROSITE" id="PS50157">
    <property type="entry name" value="ZINC_FINGER_C2H2_2"/>
    <property type="match status" value="1"/>
</dbReference>
<keyword evidence="4" id="KW-0677">Repeat</keyword>
<dbReference type="InterPro" id="IPR013087">
    <property type="entry name" value="Znf_C2H2_type"/>
</dbReference>
<evidence type="ECO:0000256" key="4">
    <source>
        <dbReference type="ARBA" id="ARBA00022737"/>
    </source>
</evidence>
<comment type="similarity">
    <text evidence="2">Belongs to the GLI C2H2-type zinc-finger protein family.</text>
</comment>
<evidence type="ECO:0000256" key="9">
    <source>
        <dbReference type="PROSITE-ProRule" id="PRU00042"/>
    </source>
</evidence>
<keyword evidence="7" id="KW-0238">DNA-binding</keyword>
<dbReference type="GO" id="GO:0005634">
    <property type="term" value="C:nucleus"/>
    <property type="evidence" value="ECO:0007669"/>
    <property type="project" value="UniProtKB-SubCell"/>
</dbReference>
<evidence type="ECO:0000256" key="3">
    <source>
        <dbReference type="ARBA" id="ARBA00022723"/>
    </source>
</evidence>
<protein>
    <submittedName>
        <fullName evidence="13">C2H2-type domain-containing protein</fullName>
    </submittedName>
</protein>
<dbReference type="SMART" id="SM00355">
    <property type="entry name" value="ZnF_C2H2"/>
    <property type="match status" value="2"/>
</dbReference>
<keyword evidence="12" id="KW-1185">Reference proteome</keyword>
<feature type="region of interest" description="Disordered" evidence="10">
    <location>
        <begin position="1"/>
        <end position="24"/>
    </location>
</feature>
<dbReference type="AlphaFoldDB" id="A0A914PEK9"/>
<dbReference type="InterPro" id="IPR056436">
    <property type="entry name" value="Znf-C2H2_ZIC1-5/GLI1-3-like"/>
</dbReference>
<keyword evidence="5 9" id="KW-0863">Zinc-finger</keyword>
<evidence type="ECO:0000256" key="2">
    <source>
        <dbReference type="ARBA" id="ARBA00010831"/>
    </source>
</evidence>
<evidence type="ECO:0000256" key="1">
    <source>
        <dbReference type="ARBA" id="ARBA00004123"/>
    </source>
</evidence>
<keyword evidence="3" id="KW-0479">Metal-binding</keyword>
<dbReference type="Proteomes" id="UP000887578">
    <property type="component" value="Unplaced"/>
</dbReference>
<keyword evidence="8" id="KW-0539">Nucleus</keyword>